<dbReference type="InterPro" id="IPR005135">
    <property type="entry name" value="Endo/exonuclease/phosphatase"/>
</dbReference>
<sequence>MKGNLSSITLGSALFCLLLSNYAAAAQQLRVATFNVSMDATNYTPRKTPVKSDSLVSALKADHSQIKNIAEIIQRVRPDIILLNEFDYVPKEQGIAYFKSHYLNVSQNNQAAIDYPYFYIAPVNTGLATEFDLDNDGKKTGKMGDAHGFGFFEGHYGMAVLSRYPIDFDKVRTLQTFKYKDMPNAQMPIDPTTGKNWYNEQEWQNIRLSSKSFWDLPISVNNKTVHILASHPTPPVFDGLEDRNGKRNHDEVRLVADYINNADYIYDHKDKKGGLNAQSRFVILGDLNAAPEGDKQRTITTDQLLKHPLINASFIPQSAGAKEQYPQHSHAKNYSASWQARVDYVLPSHYGLNIIDGGVFWPTKNSELYRLIKDRNASSDHRLVWLDLRLE</sequence>
<evidence type="ECO:0000313" key="3">
    <source>
        <dbReference type="EMBL" id="ALS33092.1"/>
    </source>
</evidence>
<feature type="domain" description="Endonuclease/exonuclease/phosphatase" evidence="2">
    <location>
        <begin position="32"/>
        <end position="381"/>
    </location>
</feature>
<dbReference type="RefSeq" id="WP_058373427.1">
    <property type="nucleotide sequence ID" value="NZ_CP011034.1"/>
</dbReference>
<feature type="signal peptide" evidence="1">
    <location>
        <begin position="1"/>
        <end position="25"/>
    </location>
</feature>
<dbReference type="GO" id="GO:0003824">
    <property type="term" value="F:catalytic activity"/>
    <property type="evidence" value="ECO:0007669"/>
    <property type="project" value="InterPro"/>
</dbReference>
<accession>A0A0U2MPT5</accession>
<dbReference type="KEGG" id="ptn:PTRA_a1954"/>
<protein>
    <recommendedName>
        <fullName evidence="2">Endonuclease/exonuclease/phosphatase domain-containing protein</fullName>
    </recommendedName>
</protein>
<dbReference type="AlphaFoldDB" id="A0A0U2MPT5"/>
<dbReference type="Pfam" id="PF03372">
    <property type="entry name" value="Exo_endo_phos"/>
    <property type="match status" value="1"/>
</dbReference>
<reference evidence="3 4" key="1">
    <citation type="submission" date="2015-03" db="EMBL/GenBank/DDBJ databases">
        <authorList>
            <person name="Murphy D."/>
        </authorList>
    </citation>
    <scope>NUCLEOTIDE SEQUENCE [LARGE SCALE GENOMIC DNA]</scope>
    <source>
        <strain evidence="3 4">KMM 520</strain>
    </source>
</reference>
<gene>
    <name evidence="3" type="ORF">PTRA_a1954</name>
</gene>
<evidence type="ECO:0000259" key="2">
    <source>
        <dbReference type="Pfam" id="PF03372"/>
    </source>
</evidence>
<evidence type="ECO:0000313" key="4">
    <source>
        <dbReference type="Proteomes" id="UP000065261"/>
    </source>
</evidence>
<dbReference type="SUPFAM" id="SSF56219">
    <property type="entry name" value="DNase I-like"/>
    <property type="match status" value="1"/>
</dbReference>
<feature type="chain" id="PRO_5006831319" description="Endonuclease/exonuclease/phosphatase domain-containing protein" evidence="1">
    <location>
        <begin position="26"/>
        <end position="391"/>
    </location>
</feature>
<dbReference type="PATRIC" id="fig|1315283.4.peg.1685"/>
<proteinExistence type="predicted"/>
<name>A0A0U2MPT5_9GAMM</name>
<keyword evidence="1" id="KW-0732">Signal</keyword>
<dbReference type="EMBL" id="CP011034">
    <property type="protein sequence ID" value="ALS33092.1"/>
    <property type="molecule type" value="Genomic_DNA"/>
</dbReference>
<evidence type="ECO:0000256" key="1">
    <source>
        <dbReference type="SAM" id="SignalP"/>
    </source>
</evidence>
<dbReference type="InterPro" id="IPR036691">
    <property type="entry name" value="Endo/exonu/phosph_ase_sf"/>
</dbReference>
<dbReference type="OrthoDB" id="292013at2"/>
<dbReference type="Proteomes" id="UP000065261">
    <property type="component" value="Chromosome I"/>
</dbReference>
<organism evidence="3">
    <name type="scientific">Pseudoalteromonas translucida KMM 520</name>
    <dbReference type="NCBI Taxonomy" id="1315283"/>
    <lineage>
        <taxon>Bacteria</taxon>
        <taxon>Pseudomonadati</taxon>
        <taxon>Pseudomonadota</taxon>
        <taxon>Gammaproteobacteria</taxon>
        <taxon>Alteromonadales</taxon>
        <taxon>Pseudoalteromonadaceae</taxon>
        <taxon>Pseudoalteromonas</taxon>
    </lineage>
</organism>
<dbReference type="Gene3D" id="3.60.10.10">
    <property type="entry name" value="Endonuclease/exonuclease/phosphatase"/>
    <property type="match status" value="1"/>
</dbReference>